<proteinExistence type="predicted"/>
<evidence type="ECO:0000313" key="3">
    <source>
        <dbReference type="Proteomes" id="UP001519887"/>
    </source>
</evidence>
<dbReference type="Proteomes" id="UP001519887">
    <property type="component" value="Unassembled WGS sequence"/>
</dbReference>
<dbReference type="SUPFAM" id="SSF160582">
    <property type="entry name" value="MbtH-like"/>
    <property type="match status" value="1"/>
</dbReference>
<keyword evidence="3" id="KW-1185">Reference proteome</keyword>
<dbReference type="Pfam" id="PF03621">
    <property type="entry name" value="MbtH"/>
    <property type="match status" value="1"/>
</dbReference>
<dbReference type="InterPro" id="IPR005153">
    <property type="entry name" value="MbtH-like_dom"/>
</dbReference>
<dbReference type="PANTHER" id="PTHR38444">
    <property type="entry name" value="ENTEROBACTIN BIOSYNTHESIS PROTEIN YBDZ"/>
    <property type="match status" value="1"/>
</dbReference>
<dbReference type="RefSeq" id="WP_210044602.1">
    <property type="nucleotide sequence ID" value="NZ_JBHLVU010000004.1"/>
</dbReference>
<dbReference type="Gene3D" id="3.90.820.10">
    <property type="entry name" value="Structural Genomics, Unknown Function 30-nov-00 1gh9 Mol_id"/>
    <property type="match status" value="1"/>
</dbReference>
<gene>
    <name evidence="2" type="ORF">K0U00_39115</name>
</gene>
<accession>A0ABS7CGN3</accession>
<sequence>MSNPFENMDGAYLVLINGEGQYSLWPAFVETPKGWSAVYGQESRQSCLDYINSKWTDMRPASLHALPTLG</sequence>
<evidence type="ECO:0000259" key="1">
    <source>
        <dbReference type="SMART" id="SM00923"/>
    </source>
</evidence>
<dbReference type="InterPro" id="IPR038020">
    <property type="entry name" value="MbtH-like_sf"/>
</dbReference>
<feature type="domain" description="MbtH-like" evidence="1">
    <location>
        <begin position="3"/>
        <end position="53"/>
    </location>
</feature>
<name>A0ABS7CGN3_9BACL</name>
<organism evidence="2 3">
    <name type="scientific">Paenibacillus sepulcri</name>
    <dbReference type="NCBI Taxonomy" id="359917"/>
    <lineage>
        <taxon>Bacteria</taxon>
        <taxon>Bacillati</taxon>
        <taxon>Bacillota</taxon>
        <taxon>Bacilli</taxon>
        <taxon>Bacillales</taxon>
        <taxon>Paenibacillaceae</taxon>
        <taxon>Paenibacillus</taxon>
    </lineage>
</organism>
<dbReference type="SMART" id="SM00923">
    <property type="entry name" value="MbtH"/>
    <property type="match status" value="1"/>
</dbReference>
<evidence type="ECO:0000313" key="2">
    <source>
        <dbReference type="EMBL" id="MBW7460090.1"/>
    </source>
</evidence>
<dbReference type="InterPro" id="IPR037407">
    <property type="entry name" value="MLP_fam"/>
</dbReference>
<comment type="caution">
    <text evidence="2">The sequence shown here is derived from an EMBL/GenBank/DDBJ whole genome shotgun (WGS) entry which is preliminary data.</text>
</comment>
<dbReference type="PANTHER" id="PTHR38444:SF1">
    <property type="entry name" value="ENTEROBACTIN BIOSYNTHESIS PROTEIN YBDZ"/>
    <property type="match status" value="1"/>
</dbReference>
<protein>
    <submittedName>
        <fullName evidence="2">MbtH family protein</fullName>
    </submittedName>
</protein>
<dbReference type="EMBL" id="JAHZIK010002012">
    <property type="protein sequence ID" value="MBW7460090.1"/>
    <property type="molecule type" value="Genomic_DNA"/>
</dbReference>
<reference evidence="2 3" key="1">
    <citation type="submission" date="2021-07" db="EMBL/GenBank/DDBJ databases">
        <title>Paenibacillus radiodurans sp. nov., isolated from the southeastern edge of Tengger Desert.</title>
        <authorList>
            <person name="Zhang G."/>
        </authorList>
    </citation>
    <scope>NUCLEOTIDE SEQUENCE [LARGE SCALE GENOMIC DNA]</scope>
    <source>
        <strain evidence="2 3">CCM 7311</strain>
    </source>
</reference>